<dbReference type="InterPro" id="IPR002516">
    <property type="entry name" value="Glyco_trans_11"/>
</dbReference>
<dbReference type="Proteomes" id="UP001191082">
    <property type="component" value="Unassembled WGS sequence"/>
</dbReference>
<reference evidence="3 4" key="1">
    <citation type="submission" date="2019-05" db="EMBL/GenBank/DDBJ databases">
        <title>Marivita sp. nov. isolated from sea sediment.</title>
        <authorList>
            <person name="Kim W."/>
        </authorList>
    </citation>
    <scope>NUCLEOTIDE SEQUENCE [LARGE SCALE GENOMIC DNA]</scope>
    <source>
        <strain evidence="3 4">CAU 1492</strain>
    </source>
</reference>
<gene>
    <name evidence="3" type="ORF">FGK64_16925</name>
</gene>
<protein>
    <submittedName>
        <fullName evidence="3">Alpha-1,2-fucosyltransferase</fullName>
    </submittedName>
</protein>
<dbReference type="CDD" id="cd11301">
    <property type="entry name" value="Fut1_Fut2_like"/>
    <property type="match status" value="1"/>
</dbReference>
<accession>A0ABY2X5T7</accession>
<evidence type="ECO:0000256" key="2">
    <source>
        <dbReference type="ARBA" id="ARBA00022679"/>
    </source>
</evidence>
<dbReference type="PANTHER" id="PTHR11927:SF9">
    <property type="entry name" value="L-FUCOSYLTRANSFERASE"/>
    <property type="match status" value="1"/>
</dbReference>
<proteinExistence type="predicted"/>
<sequence length="280" mass="31036">MITARLFGRLGNQMFQFAAAHALARRVGTQAALDPREVLARGEGVLTDVFDLPVVAPDRLPPPRGAKLRYLAWRQLGLAPQFRRERGLGYNPAFETWGDGSYLHGYWQSERYFAEVADEIRAAFRFPEPSAPEVAGMAAQITAGPAVSLHVRRGDYVALAAHALCDPAYYAAALERLLPTLDTAPTVYVFSDDPAWARENLPLPVERVVVDFGGRVPDFEDMRLMALCNHHIIANSSFSWWGAWLNPSATKQVFAPARWFGNPKLSNPDILPPGWSRVAP</sequence>
<keyword evidence="4" id="KW-1185">Reference proteome</keyword>
<keyword evidence="1" id="KW-0328">Glycosyltransferase</keyword>
<dbReference type="RefSeq" id="WP_138865043.1">
    <property type="nucleotide sequence ID" value="NZ_VCPC01000004.1"/>
</dbReference>
<evidence type="ECO:0000256" key="1">
    <source>
        <dbReference type="ARBA" id="ARBA00022676"/>
    </source>
</evidence>
<keyword evidence="2" id="KW-0808">Transferase</keyword>
<evidence type="ECO:0000313" key="3">
    <source>
        <dbReference type="EMBL" id="TMV10468.1"/>
    </source>
</evidence>
<dbReference type="EMBL" id="VCPC01000004">
    <property type="protein sequence ID" value="TMV10468.1"/>
    <property type="molecule type" value="Genomic_DNA"/>
</dbReference>
<organism evidence="3 4">
    <name type="scientific">Arenibacterium halophilum</name>
    <dbReference type="NCBI Taxonomy" id="2583821"/>
    <lineage>
        <taxon>Bacteria</taxon>
        <taxon>Pseudomonadati</taxon>
        <taxon>Pseudomonadota</taxon>
        <taxon>Alphaproteobacteria</taxon>
        <taxon>Rhodobacterales</taxon>
        <taxon>Paracoccaceae</taxon>
        <taxon>Arenibacterium</taxon>
    </lineage>
</organism>
<comment type="caution">
    <text evidence="3">The sequence shown here is derived from an EMBL/GenBank/DDBJ whole genome shotgun (WGS) entry which is preliminary data.</text>
</comment>
<dbReference type="Pfam" id="PF01531">
    <property type="entry name" value="Glyco_transf_11"/>
    <property type="match status" value="1"/>
</dbReference>
<dbReference type="PANTHER" id="PTHR11927">
    <property type="entry name" value="GALACTOSIDE 2-L-FUCOSYLTRANSFERASE"/>
    <property type="match status" value="1"/>
</dbReference>
<name>A0ABY2X5T7_9RHOB</name>
<evidence type="ECO:0000313" key="4">
    <source>
        <dbReference type="Proteomes" id="UP001191082"/>
    </source>
</evidence>